<evidence type="ECO:0000256" key="4">
    <source>
        <dbReference type="SAM" id="Phobius"/>
    </source>
</evidence>
<dbReference type="RefSeq" id="WP_025748285.1">
    <property type="nucleotide sequence ID" value="NZ_FOXR01000019.1"/>
</dbReference>
<feature type="compositionally biased region" description="Polar residues" evidence="3">
    <location>
        <begin position="35"/>
        <end position="44"/>
    </location>
</feature>
<feature type="transmembrane region" description="Helical" evidence="4">
    <location>
        <begin position="372"/>
        <end position="393"/>
    </location>
</feature>
<dbReference type="InterPro" id="IPR050768">
    <property type="entry name" value="UPF0353/GerABKA_families"/>
</dbReference>
<evidence type="ECO:0000313" key="6">
    <source>
        <dbReference type="Proteomes" id="UP000198577"/>
    </source>
</evidence>
<gene>
    <name evidence="5" type="ORF">SAMN05444406_11911</name>
</gene>
<feature type="compositionally biased region" description="Basic and acidic residues" evidence="3">
    <location>
        <begin position="50"/>
        <end position="63"/>
    </location>
</feature>
<evidence type="ECO:0000313" key="5">
    <source>
        <dbReference type="EMBL" id="SFQ22698.1"/>
    </source>
</evidence>
<dbReference type="PANTHER" id="PTHR22550">
    <property type="entry name" value="SPORE GERMINATION PROTEIN"/>
    <property type="match status" value="1"/>
</dbReference>
<accession>A0A1I5WT11</accession>
<feature type="transmembrane region" description="Helical" evidence="4">
    <location>
        <begin position="534"/>
        <end position="560"/>
    </location>
</feature>
<feature type="region of interest" description="Disordered" evidence="3">
    <location>
        <begin position="16"/>
        <end position="111"/>
    </location>
</feature>
<feature type="transmembrane region" description="Helical" evidence="4">
    <location>
        <begin position="478"/>
        <end position="497"/>
    </location>
</feature>
<sequence>MPNILKAVIDLFTYKPPQKFKAEEYSQDQSQSSENAEGNDSQENTSEEIDWQKILRQADDQQTRENNQVSGSAANTSKQAKDGAASTGRPAVVIRRRNRQKKGAGQGSQGAGIDERDIALIKNGMVAPNIAVNIEYVKQKFSVPKNQDIVIREFNVAKRIKAFLVFVDGMMDKTVINQFVLPQLMDTANFKDFSQEDILDYIIRNVISIYQVSRIKEYSKIIPQILNGVTALFIDGCNEALLIESRGFEKRSIEAPRTENVIRGPQEGFTENLRTNLSLLRKIIKSEKLITEILPVGNKNRINCALVYLDDTADPELVKEVKRRIRNIKYDFVESSGMLEQLLEDNPFMLFPQVISTERPDRAASFIMEGQVVIVCEGSPFVIAVPVTFFHLLHSSEDTMLRWQYGMFIRLTRFLGVLIASLVPGLWMALVQFHSEMIPTPLLLSILKMREAVPFPVVVEVLLMEVAFELIREGGIRVPGLIGQTLGIIGALILGQAAVAAGLVSPILIIIVAITGIGNFVIPNYSLAMAIRIIRFFFIFMGAVLGFYGISVGLTILLALTCSMKSFGVPFLAPFTPKTRRSSDLIVRKPLYKQPVTGNYLDTVSRRSGLYHKRGE</sequence>
<dbReference type="EMBL" id="FOXR01000019">
    <property type="protein sequence ID" value="SFQ22698.1"/>
    <property type="molecule type" value="Genomic_DNA"/>
</dbReference>
<evidence type="ECO:0000256" key="3">
    <source>
        <dbReference type="SAM" id="MobiDB-lite"/>
    </source>
</evidence>
<organism evidence="5 6">
    <name type="scientific">Caldicoprobacter faecalis</name>
    <dbReference type="NCBI Taxonomy" id="937334"/>
    <lineage>
        <taxon>Bacteria</taxon>
        <taxon>Bacillati</taxon>
        <taxon>Bacillota</taxon>
        <taxon>Clostridia</taxon>
        <taxon>Caldicoprobacterales</taxon>
        <taxon>Caldicoprobacteraceae</taxon>
        <taxon>Caldicoprobacter</taxon>
    </lineage>
</organism>
<dbReference type="OrthoDB" id="9772630at2"/>
<proteinExistence type="inferred from homology"/>
<dbReference type="PANTHER" id="PTHR22550:SF5">
    <property type="entry name" value="LEUCINE ZIPPER PROTEIN 4"/>
    <property type="match status" value="1"/>
</dbReference>
<keyword evidence="6" id="KW-1185">Reference proteome</keyword>
<feature type="transmembrane region" description="Helical" evidence="4">
    <location>
        <begin position="503"/>
        <end position="522"/>
    </location>
</feature>
<reference evidence="5 6" key="1">
    <citation type="submission" date="2016-10" db="EMBL/GenBank/DDBJ databases">
        <authorList>
            <person name="de Groot N.N."/>
        </authorList>
    </citation>
    <scope>NUCLEOTIDE SEQUENCE [LARGE SCALE GENOMIC DNA]</scope>
    <source>
        <strain evidence="5 6">DSM 20678</strain>
    </source>
</reference>
<protein>
    <submittedName>
        <fullName evidence="5">Spore germination protein KA</fullName>
    </submittedName>
</protein>
<dbReference type="GO" id="GO:0009847">
    <property type="term" value="P:spore germination"/>
    <property type="evidence" value="ECO:0007669"/>
    <property type="project" value="InterPro"/>
</dbReference>
<dbReference type="AlphaFoldDB" id="A0A1I5WT11"/>
<feature type="transmembrane region" description="Helical" evidence="4">
    <location>
        <begin position="453"/>
        <end position="471"/>
    </location>
</feature>
<evidence type="ECO:0000256" key="1">
    <source>
        <dbReference type="ARBA" id="ARBA00005278"/>
    </source>
</evidence>
<name>A0A1I5WT11_9FIRM</name>
<keyword evidence="4" id="KW-0812">Transmembrane</keyword>
<feature type="compositionally biased region" description="Polar residues" evidence="3">
    <location>
        <begin position="64"/>
        <end position="78"/>
    </location>
</feature>
<feature type="transmembrane region" description="Helical" evidence="4">
    <location>
        <begin position="414"/>
        <end position="433"/>
    </location>
</feature>
<evidence type="ECO:0000256" key="2">
    <source>
        <dbReference type="ARBA" id="ARBA00023136"/>
    </source>
</evidence>
<dbReference type="InterPro" id="IPR004995">
    <property type="entry name" value="Spore_Ger"/>
</dbReference>
<dbReference type="Proteomes" id="UP000198577">
    <property type="component" value="Unassembled WGS sequence"/>
</dbReference>
<keyword evidence="4" id="KW-1133">Transmembrane helix</keyword>
<dbReference type="Pfam" id="PF03323">
    <property type="entry name" value="GerA"/>
    <property type="match status" value="1"/>
</dbReference>
<dbReference type="GO" id="GO:0016020">
    <property type="term" value="C:membrane"/>
    <property type="evidence" value="ECO:0007669"/>
    <property type="project" value="InterPro"/>
</dbReference>
<keyword evidence="2 4" id="KW-0472">Membrane</keyword>
<comment type="similarity">
    <text evidence="1">Belongs to the GerABKA family.</text>
</comment>
<dbReference type="STRING" id="937334.SAMN05444406_11911"/>